<organism evidence="3 4">
    <name type="scientific">Nocardioides caeni</name>
    <dbReference type="NCBI Taxonomy" id="574700"/>
    <lineage>
        <taxon>Bacteria</taxon>
        <taxon>Bacillati</taxon>
        <taxon>Actinomycetota</taxon>
        <taxon>Actinomycetes</taxon>
        <taxon>Propionibacteriales</taxon>
        <taxon>Nocardioidaceae</taxon>
        <taxon>Nocardioides</taxon>
    </lineage>
</organism>
<dbReference type="PROSITE" id="PS50234">
    <property type="entry name" value="VWFA"/>
    <property type="match status" value="1"/>
</dbReference>
<dbReference type="InterPro" id="IPR036465">
    <property type="entry name" value="vWFA_dom_sf"/>
</dbReference>
<feature type="domain" description="VWFA" evidence="2">
    <location>
        <begin position="389"/>
        <end position="580"/>
    </location>
</feature>
<feature type="region of interest" description="Disordered" evidence="1">
    <location>
        <begin position="281"/>
        <end position="343"/>
    </location>
</feature>
<feature type="compositionally biased region" description="Basic residues" evidence="1">
    <location>
        <begin position="115"/>
        <end position="131"/>
    </location>
</feature>
<feature type="compositionally biased region" description="Low complexity" evidence="1">
    <location>
        <begin position="50"/>
        <end position="71"/>
    </location>
</feature>
<feature type="compositionally biased region" description="Basic residues" evidence="1">
    <location>
        <begin position="281"/>
        <end position="291"/>
    </location>
</feature>
<reference evidence="3 4" key="1">
    <citation type="journal article" date="2009" name="Int. J. Syst. Evol. Microbiol.">
        <title>Nocardioides caeni sp. nov., isolated from wastewater.</title>
        <authorList>
            <person name="Yoon J.H."/>
            <person name="Kang S.J."/>
            <person name="Park S."/>
            <person name="Kim W."/>
            <person name="Oh T.K."/>
        </authorList>
    </citation>
    <scope>NUCLEOTIDE SEQUENCE [LARGE SCALE GENOMIC DNA]</scope>
    <source>
        <strain evidence="3 4">DSM 23134</strain>
    </source>
</reference>
<protein>
    <submittedName>
        <fullName evidence="3">VWA domain-containing protein</fullName>
    </submittedName>
</protein>
<name>A0A4S8N930_9ACTN</name>
<feature type="compositionally biased region" description="Low complexity" evidence="1">
    <location>
        <begin position="256"/>
        <end position="265"/>
    </location>
</feature>
<dbReference type="CDD" id="cd00198">
    <property type="entry name" value="vWFA"/>
    <property type="match status" value="1"/>
</dbReference>
<feature type="compositionally biased region" description="Low complexity" evidence="1">
    <location>
        <begin position="306"/>
        <end position="315"/>
    </location>
</feature>
<feature type="compositionally biased region" description="Basic and acidic residues" evidence="1">
    <location>
        <begin position="132"/>
        <end position="150"/>
    </location>
</feature>
<feature type="compositionally biased region" description="Basic residues" evidence="1">
    <location>
        <begin position="169"/>
        <end position="201"/>
    </location>
</feature>
<evidence type="ECO:0000256" key="1">
    <source>
        <dbReference type="SAM" id="MobiDB-lite"/>
    </source>
</evidence>
<sequence>MAERGRGPAVAVAGRRPHRPRRGAAGVVGRGPRGPSSRRSGVRRPRDPAAEPAALSGARAAASGDRCAGQHRGAGHRRRRDRARGPGAGAADPGAERPHPRHHAVPRRLGVDGRGRRRRAAGVPHHRRRPAGRADRADDLERRRDHDLPTHRRLRLRRGPARGGGGGLRVRRRPQRRLRALHRRHGHRLGRAVPARRRARVLRPALRPARRGPQSRDRPGLGQRASRRGHLHGRGGRRVRRRRGGRRARHRRAADGRPAAGGAAVRRGDVHHGWFLLAARRGRQRGGRRRGDRGAGGRGDRPTAVGAGPRPAHGGHPARRTRPRRSRPGVDRRGDPGVPRTKEDTVIGPVAATGLTIARRVAIVLAFVAVLLRPGLGEAESPVQLSDLDVLVVLDVTRSMAALDHQAGEDKEARITGAKADLADLAAALPGARFGMVTFGAEGRLTVPFTTDAAAFLAAVETTYLERPRDGAGSRADRGASETTAVLARAEEQRPERRRIVVYVGDGEDTSEEGADQTFEDAADLVADGVVLGYGTEDGAAMPASDDLDDSEGYVEDPETGSTAISRADFDNLQAIAHELGVPYVHRTSSGGIDDIAEDFESSYVDGEGGRDDRPAEHDLTWVAGLVLLALVLLELRAGWRSTWRAHRTLDDRGPAGRAKGARA</sequence>
<feature type="compositionally biased region" description="Basic residues" evidence="1">
    <location>
        <begin position="316"/>
        <end position="327"/>
    </location>
</feature>
<feature type="compositionally biased region" description="Basic residues" evidence="1">
    <location>
        <begin position="151"/>
        <end position="160"/>
    </location>
</feature>
<dbReference type="AlphaFoldDB" id="A0A4S8N930"/>
<dbReference type="EMBL" id="STGW01000007">
    <property type="protein sequence ID" value="THV12212.1"/>
    <property type="molecule type" value="Genomic_DNA"/>
</dbReference>
<dbReference type="Gene3D" id="3.40.50.410">
    <property type="entry name" value="von Willebrand factor, type A domain"/>
    <property type="match status" value="1"/>
</dbReference>
<feature type="region of interest" description="Disordered" evidence="1">
    <location>
        <begin position="1"/>
        <end position="265"/>
    </location>
</feature>
<evidence type="ECO:0000313" key="3">
    <source>
        <dbReference type="EMBL" id="THV12212.1"/>
    </source>
</evidence>
<accession>A0A4S8N930</accession>
<dbReference type="Proteomes" id="UP000307087">
    <property type="component" value="Unassembled WGS sequence"/>
</dbReference>
<evidence type="ECO:0000313" key="4">
    <source>
        <dbReference type="Proteomes" id="UP000307087"/>
    </source>
</evidence>
<dbReference type="SUPFAM" id="SSF53300">
    <property type="entry name" value="vWA-like"/>
    <property type="match status" value="1"/>
</dbReference>
<feature type="compositionally biased region" description="Basic and acidic residues" evidence="1">
    <location>
        <begin position="328"/>
        <end position="343"/>
    </location>
</feature>
<dbReference type="Pfam" id="PF13519">
    <property type="entry name" value="VWA_2"/>
    <property type="match status" value="1"/>
</dbReference>
<dbReference type="SMART" id="SM00327">
    <property type="entry name" value="VWA"/>
    <property type="match status" value="1"/>
</dbReference>
<proteinExistence type="predicted"/>
<comment type="caution">
    <text evidence="3">The sequence shown here is derived from an EMBL/GenBank/DDBJ whole genome shotgun (WGS) entry which is preliminary data.</text>
</comment>
<feature type="compositionally biased region" description="Basic residues" evidence="1">
    <location>
        <begin position="73"/>
        <end position="82"/>
    </location>
</feature>
<feature type="compositionally biased region" description="Basic residues" evidence="1">
    <location>
        <begin position="225"/>
        <end position="252"/>
    </location>
</feature>
<feature type="compositionally biased region" description="Basic and acidic residues" evidence="1">
    <location>
        <begin position="292"/>
        <end position="301"/>
    </location>
</feature>
<gene>
    <name evidence="3" type="ORF">E9934_11995</name>
</gene>
<dbReference type="InterPro" id="IPR002035">
    <property type="entry name" value="VWF_A"/>
</dbReference>
<evidence type="ECO:0000259" key="2">
    <source>
        <dbReference type="PROSITE" id="PS50234"/>
    </source>
</evidence>
<keyword evidence="4" id="KW-1185">Reference proteome</keyword>